<dbReference type="HOGENOM" id="CLU_1845898_0_0_1"/>
<evidence type="ECO:0000313" key="2">
    <source>
        <dbReference type="Proteomes" id="UP000054217"/>
    </source>
</evidence>
<dbReference type="AlphaFoldDB" id="A0A0C3NKE4"/>
<sequence>MKWQTLLAVYAPLVRMETHRLGGGPMRDGDDGLLYAELKLHLLNIVVVCFTCQIGDSYGDSQACQKQFSYDFRVMILPSVPLPWAALTVYPCLPEWKSNISSKVHCERCVYVHSREMSFGLSIVFQSRKICRITKAMFN</sequence>
<name>A0A0C3NKE4_PISTI</name>
<protein>
    <submittedName>
        <fullName evidence="1">Uncharacterized protein</fullName>
    </submittedName>
</protein>
<dbReference type="Proteomes" id="UP000054217">
    <property type="component" value="Unassembled WGS sequence"/>
</dbReference>
<accession>A0A0C3NKE4</accession>
<organism evidence="1 2">
    <name type="scientific">Pisolithus tinctorius Marx 270</name>
    <dbReference type="NCBI Taxonomy" id="870435"/>
    <lineage>
        <taxon>Eukaryota</taxon>
        <taxon>Fungi</taxon>
        <taxon>Dikarya</taxon>
        <taxon>Basidiomycota</taxon>
        <taxon>Agaricomycotina</taxon>
        <taxon>Agaricomycetes</taxon>
        <taxon>Agaricomycetidae</taxon>
        <taxon>Boletales</taxon>
        <taxon>Sclerodermatineae</taxon>
        <taxon>Pisolithaceae</taxon>
        <taxon>Pisolithus</taxon>
    </lineage>
</organism>
<dbReference type="InParanoid" id="A0A0C3NKE4"/>
<keyword evidence="2" id="KW-1185">Reference proteome</keyword>
<evidence type="ECO:0000313" key="1">
    <source>
        <dbReference type="EMBL" id="KIN95798.1"/>
    </source>
</evidence>
<reference evidence="1 2" key="1">
    <citation type="submission" date="2014-04" db="EMBL/GenBank/DDBJ databases">
        <authorList>
            <consortium name="DOE Joint Genome Institute"/>
            <person name="Kuo A."/>
            <person name="Kohler A."/>
            <person name="Costa M.D."/>
            <person name="Nagy L.G."/>
            <person name="Floudas D."/>
            <person name="Copeland A."/>
            <person name="Barry K.W."/>
            <person name="Cichocki N."/>
            <person name="Veneault-Fourrey C."/>
            <person name="LaButti K."/>
            <person name="Lindquist E.A."/>
            <person name="Lipzen A."/>
            <person name="Lundell T."/>
            <person name="Morin E."/>
            <person name="Murat C."/>
            <person name="Sun H."/>
            <person name="Tunlid A."/>
            <person name="Henrissat B."/>
            <person name="Grigoriev I.V."/>
            <person name="Hibbett D.S."/>
            <person name="Martin F."/>
            <person name="Nordberg H.P."/>
            <person name="Cantor M.N."/>
            <person name="Hua S.X."/>
        </authorList>
    </citation>
    <scope>NUCLEOTIDE SEQUENCE [LARGE SCALE GENOMIC DNA]</scope>
    <source>
        <strain evidence="1 2">Marx 270</strain>
    </source>
</reference>
<reference evidence="2" key="2">
    <citation type="submission" date="2015-01" db="EMBL/GenBank/DDBJ databases">
        <title>Evolutionary Origins and Diversification of the Mycorrhizal Mutualists.</title>
        <authorList>
            <consortium name="DOE Joint Genome Institute"/>
            <consortium name="Mycorrhizal Genomics Consortium"/>
            <person name="Kohler A."/>
            <person name="Kuo A."/>
            <person name="Nagy L.G."/>
            <person name="Floudas D."/>
            <person name="Copeland A."/>
            <person name="Barry K.W."/>
            <person name="Cichocki N."/>
            <person name="Veneault-Fourrey C."/>
            <person name="LaButti K."/>
            <person name="Lindquist E.A."/>
            <person name="Lipzen A."/>
            <person name="Lundell T."/>
            <person name="Morin E."/>
            <person name="Murat C."/>
            <person name="Riley R."/>
            <person name="Ohm R."/>
            <person name="Sun H."/>
            <person name="Tunlid A."/>
            <person name="Henrissat B."/>
            <person name="Grigoriev I.V."/>
            <person name="Hibbett D.S."/>
            <person name="Martin F."/>
        </authorList>
    </citation>
    <scope>NUCLEOTIDE SEQUENCE [LARGE SCALE GENOMIC DNA]</scope>
    <source>
        <strain evidence="2">Marx 270</strain>
    </source>
</reference>
<proteinExistence type="predicted"/>
<dbReference type="EMBL" id="KN832060">
    <property type="protein sequence ID" value="KIN95798.1"/>
    <property type="molecule type" value="Genomic_DNA"/>
</dbReference>
<gene>
    <name evidence="1" type="ORF">M404DRAFT_296362</name>
</gene>